<organism evidence="3 4">
    <name type="scientific">candidate division WS6 bacterium GW2011_GWF2_39_15</name>
    <dbReference type="NCBI Taxonomy" id="1619100"/>
    <lineage>
        <taxon>Bacteria</taxon>
        <taxon>Candidatus Dojkabacteria</taxon>
    </lineage>
</organism>
<dbReference type="PANTHER" id="PTHR21621:SF0">
    <property type="entry name" value="BETA-CITRYLGLUTAMATE SYNTHASE B-RELATED"/>
    <property type="match status" value="1"/>
</dbReference>
<dbReference type="GO" id="GO:0005524">
    <property type="term" value="F:ATP binding"/>
    <property type="evidence" value="ECO:0007669"/>
    <property type="project" value="UniProtKB-UniRule"/>
</dbReference>
<dbReference type="InterPro" id="IPR011761">
    <property type="entry name" value="ATP-grasp"/>
</dbReference>
<evidence type="ECO:0000313" key="3">
    <source>
        <dbReference type="EMBL" id="KKR06396.1"/>
    </source>
</evidence>
<dbReference type="GO" id="GO:0005737">
    <property type="term" value="C:cytoplasm"/>
    <property type="evidence" value="ECO:0007669"/>
    <property type="project" value="TreeGrafter"/>
</dbReference>
<dbReference type="EMBL" id="LBWK01000001">
    <property type="protein sequence ID" value="KKR06396.1"/>
    <property type="molecule type" value="Genomic_DNA"/>
</dbReference>
<keyword evidence="1" id="KW-0547">Nucleotide-binding</keyword>
<gene>
    <name evidence="3" type="ORF">UT34_C0001G0436</name>
</gene>
<evidence type="ECO:0000256" key="1">
    <source>
        <dbReference type="PROSITE-ProRule" id="PRU00409"/>
    </source>
</evidence>
<dbReference type="Proteomes" id="UP000034799">
    <property type="component" value="Unassembled WGS sequence"/>
</dbReference>
<evidence type="ECO:0000313" key="4">
    <source>
        <dbReference type="Proteomes" id="UP000034799"/>
    </source>
</evidence>
<keyword evidence="1" id="KW-0067">ATP-binding</keyword>
<sequence>MKYLVLDKRQRIEISSKYGYVLTRIAEELEKKNLDYVIAYNDEITIDFINNAITITVQGQNITDFTHIMFRGMRLDKPLEYETRRLIVDYIEEYNTSNPGKKIEIQNSEAIKALIFYDKIWISKICTQNNIPMIDTHYKANGRYNVEQLPFEYPAIIKQYAGENDLRVIDGKEKIKKNVYLLESPNDYQQEFLKDKNLDEYIVQEFIPTGEDFRVFVKKGSAIAGFSRKSTKTFLTVNSGEYTKLDMNKRKDLKEFSERVAQVFNADFIAVDVMMKNEKPVLQEISFNPGFKAFETKTDGEFINLAKEIIEAF</sequence>
<dbReference type="PANTHER" id="PTHR21621">
    <property type="entry name" value="RIBOSOMAL PROTEIN S6 MODIFICATION PROTEIN"/>
    <property type="match status" value="1"/>
</dbReference>
<dbReference type="PROSITE" id="PS50975">
    <property type="entry name" value="ATP_GRASP"/>
    <property type="match status" value="1"/>
</dbReference>
<reference evidence="3 4" key="1">
    <citation type="journal article" date="2015" name="Nature">
        <title>rRNA introns, odd ribosomes, and small enigmatic genomes across a large radiation of phyla.</title>
        <authorList>
            <person name="Brown C.T."/>
            <person name="Hug L.A."/>
            <person name="Thomas B.C."/>
            <person name="Sharon I."/>
            <person name="Castelle C.J."/>
            <person name="Singh A."/>
            <person name="Wilkins M.J."/>
            <person name="Williams K.H."/>
            <person name="Banfield J.F."/>
        </authorList>
    </citation>
    <scope>NUCLEOTIDE SEQUENCE [LARGE SCALE GENOMIC DNA]</scope>
</reference>
<feature type="domain" description="ATP-grasp" evidence="2">
    <location>
        <begin position="123"/>
        <end position="311"/>
    </location>
</feature>
<dbReference type="GO" id="GO:0046872">
    <property type="term" value="F:metal ion binding"/>
    <property type="evidence" value="ECO:0007669"/>
    <property type="project" value="InterPro"/>
</dbReference>
<dbReference type="InterPro" id="IPR013651">
    <property type="entry name" value="ATP-grasp_RimK-type"/>
</dbReference>
<dbReference type="GO" id="GO:0016879">
    <property type="term" value="F:ligase activity, forming carbon-nitrogen bonds"/>
    <property type="evidence" value="ECO:0007669"/>
    <property type="project" value="TreeGrafter"/>
</dbReference>
<dbReference type="AlphaFoldDB" id="A0A0G0N0N2"/>
<comment type="caution">
    <text evidence="3">The sequence shown here is derived from an EMBL/GenBank/DDBJ whole genome shotgun (WGS) entry which is preliminary data.</text>
</comment>
<accession>A0A0G0N0N2</accession>
<proteinExistence type="predicted"/>
<protein>
    <recommendedName>
        <fullName evidence="2">ATP-grasp domain-containing protein</fullName>
    </recommendedName>
</protein>
<dbReference type="Gene3D" id="3.30.470.20">
    <property type="entry name" value="ATP-grasp fold, B domain"/>
    <property type="match status" value="1"/>
</dbReference>
<evidence type="ECO:0000259" key="2">
    <source>
        <dbReference type="PROSITE" id="PS50975"/>
    </source>
</evidence>
<name>A0A0G0N0N2_9BACT</name>
<dbReference type="Pfam" id="PF08443">
    <property type="entry name" value="RimK"/>
    <property type="match status" value="1"/>
</dbReference>
<dbReference type="SUPFAM" id="SSF56059">
    <property type="entry name" value="Glutathione synthetase ATP-binding domain-like"/>
    <property type="match status" value="1"/>
</dbReference>
<dbReference type="STRING" id="1619100.UT34_C0001G0436"/>